<dbReference type="RefSeq" id="WP_126275669.1">
    <property type="nucleotide sequence ID" value="NZ_CP034463.1"/>
</dbReference>
<proteinExistence type="predicted"/>
<accession>A0A3Q9C4K5</accession>
<dbReference type="InterPro" id="IPR036291">
    <property type="entry name" value="NAD(P)-bd_dom_sf"/>
</dbReference>
<sequence length="226" mass="22893">MRSAHPGPVHVVGAGPGVGAAVARRFARAGHPVGLVAPDPARLAALTLDLIAEAVATESYPADASDPVELARALTVLAERQGPAEVLCFGPAPGAVLSESVPETGAAELERASASHVVGAAAAVQAVLPAMRTAGRGTLLFVTDGAEAAHAHPERAASAVVGSAQRAYVALLAESLADSPLHVAHLALTGPARTHDPDRVADRLWRLHHAGGPAYAVLEERPGAQR</sequence>
<dbReference type="Gene3D" id="3.40.50.720">
    <property type="entry name" value="NAD(P)-binding Rossmann-like Domain"/>
    <property type="match status" value="1"/>
</dbReference>
<dbReference type="Proteomes" id="UP000280197">
    <property type="component" value="Chromosome"/>
</dbReference>
<evidence type="ECO:0000313" key="1">
    <source>
        <dbReference type="EMBL" id="AZP21850.1"/>
    </source>
</evidence>
<dbReference type="AlphaFoldDB" id="A0A3Q9C4K5"/>
<dbReference type="KEGG" id="saqu:EJC51_40670"/>
<gene>
    <name evidence="1" type="ORF">EJC51_40670</name>
</gene>
<dbReference type="EMBL" id="CP034463">
    <property type="protein sequence ID" value="AZP21850.1"/>
    <property type="molecule type" value="Genomic_DNA"/>
</dbReference>
<reference evidence="1 2" key="1">
    <citation type="submission" date="2018-12" db="EMBL/GenBank/DDBJ databases">
        <authorList>
            <person name="Li K."/>
        </authorList>
    </citation>
    <scope>NUCLEOTIDE SEQUENCE [LARGE SCALE GENOMIC DNA]</scope>
    <source>
        <strain evidence="2">CR22</strain>
    </source>
</reference>
<keyword evidence="2" id="KW-1185">Reference proteome</keyword>
<organism evidence="1 2">
    <name type="scientific">Streptomyces aquilus</name>
    <dbReference type="NCBI Taxonomy" id="2548456"/>
    <lineage>
        <taxon>Bacteria</taxon>
        <taxon>Bacillati</taxon>
        <taxon>Actinomycetota</taxon>
        <taxon>Actinomycetes</taxon>
        <taxon>Kitasatosporales</taxon>
        <taxon>Streptomycetaceae</taxon>
        <taxon>Streptomyces</taxon>
    </lineage>
</organism>
<dbReference type="Pfam" id="PF00106">
    <property type="entry name" value="adh_short"/>
    <property type="match status" value="1"/>
</dbReference>
<dbReference type="PANTHER" id="PTHR43431">
    <property type="entry name" value="OXIDOREDUCTASE, SHORT CHAIN DEHYDROGENASE/REDUCTASE FAMILY (AFU_ORTHOLOGUE AFUA_5G14000)"/>
    <property type="match status" value="1"/>
</dbReference>
<name>A0A3Q9C4K5_9ACTN</name>
<dbReference type="SUPFAM" id="SSF51735">
    <property type="entry name" value="NAD(P)-binding Rossmann-fold domains"/>
    <property type="match status" value="1"/>
</dbReference>
<dbReference type="InterPro" id="IPR002347">
    <property type="entry name" value="SDR_fam"/>
</dbReference>
<dbReference type="PANTHER" id="PTHR43431:SF7">
    <property type="entry name" value="OXIDOREDUCTASE, SHORT CHAIN DEHYDROGENASE_REDUCTASE FAMILY (AFU_ORTHOLOGUE AFUA_5G14000)"/>
    <property type="match status" value="1"/>
</dbReference>
<evidence type="ECO:0000313" key="2">
    <source>
        <dbReference type="Proteomes" id="UP000280197"/>
    </source>
</evidence>
<protein>
    <submittedName>
        <fullName evidence="1">SDR family oxidoreductase</fullName>
    </submittedName>
</protein>